<dbReference type="PANTHER" id="PTHR24168:SF21">
    <property type="entry name" value="KANK, ISOFORM D"/>
    <property type="match status" value="1"/>
</dbReference>
<name>A0ABD2BGT2_VESSQ</name>
<comment type="caution">
    <text evidence="6">The sequence shown here is derived from an EMBL/GenBank/DDBJ whole genome shotgun (WGS) entry which is preliminary data.</text>
</comment>
<feature type="compositionally biased region" description="Basic and acidic residues" evidence="5">
    <location>
        <begin position="877"/>
        <end position="886"/>
    </location>
</feature>
<dbReference type="Gene3D" id="1.25.40.20">
    <property type="entry name" value="Ankyrin repeat-containing domain"/>
    <property type="match status" value="1"/>
</dbReference>
<protein>
    <submittedName>
        <fullName evidence="6">KN motif and ankyrin repeat domain-containing protein 1 isoform X1</fullName>
    </submittedName>
</protein>
<keyword evidence="7" id="KW-1185">Reference proteome</keyword>
<dbReference type="PROSITE" id="PS50297">
    <property type="entry name" value="ANK_REP_REGION"/>
    <property type="match status" value="3"/>
</dbReference>
<dbReference type="Proteomes" id="UP001607302">
    <property type="component" value="Unassembled WGS sequence"/>
</dbReference>
<dbReference type="SUPFAM" id="SSF48403">
    <property type="entry name" value="Ankyrin repeat"/>
    <property type="match status" value="1"/>
</dbReference>
<keyword evidence="1" id="KW-0677">Repeat</keyword>
<evidence type="ECO:0000256" key="3">
    <source>
        <dbReference type="ARBA" id="ARBA00023054"/>
    </source>
</evidence>
<dbReference type="InterPro" id="IPR047184">
    <property type="entry name" value="KANK1-4"/>
</dbReference>
<dbReference type="PROSITE" id="PS50088">
    <property type="entry name" value="ANK_REPEAT"/>
    <property type="match status" value="3"/>
</dbReference>
<dbReference type="EMBL" id="JAUDFV010000102">
    <property type="protein sequence ID" value="KAL2731967.1"/>
    <property type="molecule type" value="Genomic_DNA"/>
</dbReference>
<dbReference type="PANTHER" id="PTHR24168">
    <property type="entry name" value="KN MOTIF AND ANKYRIN REPEAT DOMAIN-CONTAINING"/>
    <property type="match status" value="1"/>
</dbReference>
<evidence type="ECO:0000313" key="6">
    <source>
        <dbReference type="EMBL" id="KAL2731967.1"/>
    </source>
</evidence>
<feature type="region of interest" description="Disordered" evidence="5">
    <location>
        <begin position="89"/>
        <end position="145"/>
    </location>
</feature>
<dbReference type="AlphaFoldDB" id="A0ABD2BGT2"/>
<evidence type="ECO:0000256" key="2">
    <source>
        <dbReference type="ARBA" id="ARBA00023043"/>
    </source>
</evidence>
<dbReference type="InterPro" id="IPR021939">
    <property type="entry name" value="KN_motif"/>
</dbReference>
<accession>A0ABD2BGT2</accession>
<feature type="compositionally biased region" description="Basic and acidic residues" evidence="5">
    <location>
        <begin position="129"/>
        <end position="138"/>
    </location>
</feature>
<feature type="compositionally biased region" description="Basic and acidic residues" evidence="5">
    <location>
        <begin position="834"/>
        <end position="866"/>
    </location>
</feature>
<keyword evidence="3" id="KW-0175">Coiled coil</keyword>
<evidence type="ECO:0000256" key="4">
    <source>
        <dbReference type="PROSITE-ProRule" id="PRU00023"/>
    </source>
</evidence>
<feature type="compositionally biased region" description="Polar residues" evidence="5">
    <location>
        <begin position="1168"/>
        <end position="1181"/>
    </location>
</feature>
<dbReference type="PRINTS" id="PR01415">
    <property type="entry name" value="ANKYRIN"/>
</dbReference>
<keyword evidence="2 4" id="KW-0040">ANK repeat</keyword>
<feature type="region of interest" description="Disordered" evidence="5">
    <location>
        <begin position="275"/>
        <end position="322"/>
    </location>
</feature>
<feature type="compositionally biased region" description="Polar residues" evidence="5">
    <location>
        <begin position="98"/>
        <end position="121"/>
    </location>
</feature>
<feature type="region of interest" description="Disordered" evidence="5">
    <location>
        <begin position="187"/>
        <end position="206"/>
    </location>
</feature>
<evidence type="ECO:0000256" key="5">
    <source>
        <dbReference type="SAM" id="MobiDB-lite"/>
    </source>
</evidence>
<gene>
    <name evidence="6" type="ORF">V1478_004655</name>
</gene>
<sequence>MALTIVPSARVFNGNVAGTQAYVSGSKCLCCPYGYHIDLDFVRYCEAVAAGSTGDRSSIERRKKRERRRQCQSMEVLLGLVSPALAGIETESPEISRESSATLATSTTRNNCDGSSTIPRSSHQRHRQRMEDNRDESRTTVNNNITASTLTTATLDLSDVVGDFEATLKRSSGGRSTRIREDPVEIDGTTKTTPVQPATRTNDLDDASIGSVNSNLSTGALQNIREQMAASLERMRELEEQVKAIPMLEVQLSVLKEEKRDLLRRVEELSKKNFTGEKKGDTKEEKEVQGVREVKEEREKEQEREMESEREGEREDGPKGMKIGVVGMDIGAGLGMKVGEDMIETSKRYRSQSFSEEPNSWQDRTRSKEYCTSWWYGGINSKPTMRDTGTMCSVMTRDVGVSYQQVRTRHVGMLTSTPIKPCLERSQIRIEEILPDLNDTSARTTTTRLRSFSSDQTNDYWKRNLTRSQGTSIEDNATLETKIDKHYNKIIINPLQIESNSLYNSVDDDSKIYRKIREFGTNTDSPLKKLERTRFLVEDIAPVIVKKIEKKSHGTITNLMMKDVLTNEDVTVIVDDALRIYKNTLLKKTSNRGTQCTEEIKTVADKRDQRVQTNEFSAFLSKLKSNVGVTAKPRCTDVGLEVKINVDTRTVAVGPDPLSIRNISLNSINSRSHSFNYGDDVNKRKTRTVKSVGLMVNDLVKTATKSVDTDDLISKKRDFGTSPIKKKLIDVSVGDSIKPHILISCSANYCDNCKETIKMLAKQVTNNNIENNMNHQNTNLVSRIPRPSHIALSTSDHKKFKRQDTYTKIPAMGIIRYDSDNKEEYDSGNSFRQLETEKERNDKSMSEDTSRDQPEKGVENEEKQELPESALFQPIQDDPRKKVEPSKEMQAAMKVLNDSFKKSPSRNVSHQIKNATNIIQQEWFKISSTANANPLDVEDYLDCFEEYSSTLLEYIVNTTDSSGNTAMHYAVSHGNFDVVSILLDSKVCDINKANVAGYTAVMLAALAEVKNSTHASVANRLFQLADVNIRAKLHGQTALMLAVSHGRKDMTQLLLDAGAAVNIQDEDGSTALMCAAEHGHTDIVRILLAHPECDSSIVDIDGSSALKIALEAGNRDIGVLLYAHEHVNRGTSPYSSIRRSRRGSKPTTPTGPSPSAPVSPAPSRRMHSSTVSLNTSKYSAK</sequence>
<dbReference type="Pfam" id="PF12796">
    <property type="entry name" value="Ank_2"/>
    <property type="match status" value="2"/>
</dbReference>
<dbReference type="InterPro" id="IPR036770">
    <property type="entry name" value="Ankyrin_rpt-contain_sf"/>
</dbReference>
<evidence type="ECO:0000313" key="7">
    <source>
        <dbReference type="Proteomes" id="UP001607302"/>
    </source>
</evidence>
<organism evidence="6 7">
    <name type="scientific">Vespula squamosa</name>
    <name type="common">Southern yellow jacket</name>
    <name type="synonym">Wasp</name>
    <dbReference type="NCBI Taxonomy" id="30214"/>
    <lineage>
        <taxon>Eukaryota</taxon>
        <taxon>Metazoa</taxon>
        <taxon>Ecdysozoa</taxon>
        <taxon>Arthropoda</taxon>
        <taxon>Hexapoda</taxon>
        <taxon>Insecta</taxon>
        <taxon>Pterygota</taxon>
        <taxon>Neoptera</taxon>
        <taxon>Endopterygota</taxon>
        <taxon>Hymenoptera</taxon>
        <taxon>Apocrita</taxon>
        <taxon>Aculeata</taxon>
        <taxon>Vespoidea</taxon>
        <taxon>Vespidae</taxon>
        <taxon>Vespinae</taxon>
        <taxon>Vespula</taxon>
    </lineage>
</organism>
<proteinExistence type="predicted"/>
<feature type="region of interest" description="Disordered" evidence="5">
    <location>
        <begin position="820"/>
        <end position="886"/>
    </location>
</feature>
<feature type="compositionally biased region" description="Polar residues" evidence="5">
    <location>
        <begin position="189"/>
        <end position="201"/>
    </location>
</feature>
<dbReference type="Pfam" id="PF12075">
    <property type="entry name" value="KN_motif"/>
    <property type="match status" value="1"/>
</dbReference>
<dbReference type="SMART" id="SM00248">
    <property type="entry name" value="ANK"/>
    <property type="match status" value="5"/>
</dbReference>
<dbReference type="FunFam" id="1.25.40.20:FF:000243">
    <property type="entry name" value="Uncharacterized protein, isoform D"/>
    <property type="match status" value="1"/>
</dbReference>
<feature type="compositionally biased region" description="Pro residues" evidence="5">
    <location>
        <begin position="1149"/>
        <end position="1160"/>
    </location>
</feature>
<feature type="repeat" description="ANK" evidence="4">
    <location>
        <begin position="1034"/>
        <end position="1066"/>
    </location>
</feature>
<feature type="region of interest" description="Disordered" evidence="5">
    <location>
        <begin position="1131"/>
        <end position="1181"/>
    </location>
</feature>
<feature type="compositionally biased region" description="Basic and acidic residues" evidence="5">
    <location>
        <begin position="275"/>
        <end position="319"/>
    </location>
</feature>
<evidence type="ECO:0000256" key="1">
    <source>
        <dbReference type="ARBA" id="ARBA00022737"/>
    </source>
</evidence>
<feature type="repeat" description="ANK" evidence="4">
    <location>
        <begin position="962"/>
        <end position="984"/>
    </location>
</feature>
<feature type="repeat" description="ANK" evidence="4">
    <location>
        <begin position="1067"/>
        <end position="1088"/>
    </location>
</feature>
<reference evidence="6 7" key="1">
    <citation type="journal article" date="2024" name="Ann. Entomol. Soc. Am.">
        <title>Genomic analyses of the southern and eastern yellowjacket wasps (Hymenoptera: Vespidae) reveal evolutionary signatures of social life.</title>
        <authorList>
            <person name="Catto M.A."/>
            <person name="Caine P.B."/>
            <person name="Orr S.E."/>
            <person name="Hunt B.G."/>
            <person name="Goodisman M.A.D."/>
        </authorList>
    </citation>
    <scope>NUCLEOTIDE SEQUENCE [LARGE SCALE GENOMIC DNA]</scope>
    <source>
        <strain evidence="6">233</strain>
        <tissue evidence="6">Head and thorax</tissue>
    </source>
</reference>
<dbReference type="InterPro" id="IPR002110">
    <property type="entry name" value="Ankyrin_rpt"/>
</dbReference>